<keyword evidence="9" id="KW-1185">Reference proteome</keyword>
<dbReference type="Pfam" id="PF03176">
    <property type="entry name" value="MMPL"/>
    <property type="match status" value="2"/>
</dbReference>
<evidence type="ECO:0000256" key="5">
    <source>
        <dbReference type="ARBA" id="ARBA00023136"/>
    </source>
</evidence>
<proteinExistence type="predicted"/>
<feature type="transmembrane region" description="Helical" evidence="6">
    <location>
        <begin position="176"/>
        <end position="193"/>
    </location>
</feature>
<organism evidence="8 9">
    <name type="scientific">Clostridium mobile</name>
    <dbReference type="NCBI Taxonomy" id="2841512"/>
    <lineage>
        <taxon>Bacteria</taxon>
        <taxon>Bacillati</taxon>
        <taxon>Bacillota</taxon>
        <taxon>Clostridia</taxon>
        <taxon>Eubacteriales</taxon>
        <taxon>Clostridiaceae</taxon>
        <taxon>Clostridium</taxon>
    </lineage>
</organism>
<evidence type="ECO:0000256" key="6">
    <source>
        <dbReference type="SAM" id="Phobius"/>
    </source>
</evidence>
<sequence length="688" mass="76442">MKKFGDFIVKHRILVIILSVLLLIPSFIGMAKTKINYDMLEYLPQELDSMKGQQVLDKTFSNAASSMLIIEDMESKDVLKLKEEISEIEGVDTVIWISDILDESVPKDILPDEIKNVFYSKNSTMLIIKYNESASSEVTQKAIGTIRKITNEQCFLSGMSAIVKDTKDLSDKETPMYVLIAVILSVVVLALTMESTLIPAIFLISMGFAIVFNMGTNIFLKEVSYVTKSIAAVLQLGVTMDYSIFLLHRYEEEKKKMENRYEAMAEAISNTIVSISGSSLTTIAGFLALCSMKLSLGRDIGLVMAKGVVLGVLSTITILPALILTFDNQIHKYSHRTILPEFNKVSKIVSQKYKTFIWIFLIAFIPALYGNNNLKVYYNLDRSLPKDLPSIIATNKLKEDYNMTTTHFIVVHDNVPAYNMEKMIKEIEGVEGVDKVLGYNKFMGEAIPESFIPDKIRETFKKDGYNLILVNSKYKAATDEENKQIEDINSIVKNYDKESMMTGEGVLTKDLVMLADEDFKSSNLISIGAIFVIILLVFKSLSIPIILVLAIELAILVNMSMSFYMGTTVPFVASIVIGCIQLGATVDYAILLTSRFKEELGNGLDKFTAMEKAVKESAKSIVTSALAFFGATAGVGIISNLSIIRTLCIMMARGAIISMIVIIFILPSILLVCEGIIKKTTKGWVQSN</sequence>
<accession>A0ABS6EK01</accession>
<feature type="transmembrane region" description="Helical" evidence="6">
    <location>
        <begin position="571"/>
        <end position="591"/>
    </location>
</feature>
<feature type="transmembrane region" description="Helical" evidence="6">
    <location>
        <begin position="267"/>
        <end position="288"/>
    </location>
</feature>
<feature type="transmembrane region" description="Helical" evidence="6">
    <location>
        <begin position="521"/>
        <end position="538"/>
    </location>
</feature>
<evidence type="ECO:0000313" key="9">
    <source>
        <dbReference type="Proteomes" id="UP000726170"/>
    </source>
</evidence>
<comment type="subcellular location">
    <subcellularLocation>
        <location evidence="1">Cell membrane</location>
        <topology evidence="1">Multi-pass membrane protein</topology>
    </subcellularLocation>
</comment>
<keyword evidence="3 6" id="KW-0812">Transmembrane</keyword>
<keyword evidence="5 6" id="KW-0472">Membrane</keyword>
<keyword evidence="2" id="KW-1003">Cell membrane</keyword>
<evidence type="ECO:0000256" key="2">
    <source>
        <dbReference type="ARBA" id="ARBA00022475"/>
    </source>
</evidence>
<evidence type="ECO:0000256" key="4">
    <source>
        <dbReference type="ARBA" id="ARBA00022989"/>
    </source>
</evidence>
<feature type="domain" description="SSD" evidence="7">
    <location>
        <begin position="520"/>
        <end position="672"/>
    </location>
</feature>
<feature type="transmembrane region" description="Helical" evidence="6">
    <location>
        <begin position="300"/>
        <end position="326"/>
    </location>
</feature>
<dbReference type="PANTHER" id="PTHR33406:SF13">
    <property type="entry name" value="MEMBRANE PROTEIN YDFJ"/>
    <property type="match status" value="1"/>
</dbReference>
<dbReference type="EMBL" id="JAHLQF010000003">
    <property type="protein sequence ID" value="MBU5485541.1"/>
    <property type="molecule type" value="Genomic_DNA"/>
</dbReference>
<dbReference type="InterPro" id="IPR004869">
    <property type="entry name" value="MMPL_dom"/>
</dbReference>
<feature type="transmembrane region" description="Helical" evidence="6">
    <location>
        <begin position="650"/>
        <end position="673"/>
    </location>
</feature>
<reference evidence="8 9" key="1">
    <citation type="submission" date="2021-06" db="EMBL/GenBank/DDBJ databases">
        <authorList>
            <person name="Sun Q."/>
            <person name="Li D."/>
        </authorList>
    </citation>
    <scope>NUCLEOTIDE SEQUENCE [LARGE SCALE GENOMIC DNA]</scope>
    <source>
        <strain evidence="8 9">MSJ-11</strain>
    </source>
</reference>
<gene>
    <name evidence="8" type="ORF">KQI86_14560</name>
</gene>
<evidence type="ECO:0000256" key="1">
    <source>
        <dbReference type="ARBA" id="ARBA00004651"/>
    </source>
</evidence>
<name>A0ABS6EK01_9CLOT</name>
<keyword evidence="4 6" id="KW-1133">Transmembrane helix</keyword>
<feature type="transmembrane region" description="Helical" evidence="6">
    <location>
        <begin position="200"/>
        <end position="220"/>
    </location>
</feature>
<protein>
    <submittedName>
        <fullName evidence="8">MMPL family transporter</fullName>
    </submittedName>
</protein>
<dbReference type="InterPro" id="IPR050545">
    <property type="entry name" value="Mycobact_MmpL"/>
</dbReference>
<dbReference type="InterPro" id="IPR000731">
    <property type="entry name" value="SSD"/>
</dbReference>
<evidence type="ECO:0000259" key="7">
    <source>
        <dbReference type="PROSITE" id="PS50156"/>
    </source>
</evidence>
<evidence type="ECO:0000313" key="8">
    <source>
        <dbReference type="EMBL" id="MBU5485541.1"/>
    </source>
</evidence>
<evidence type="ECO:0000256" key="3">
    <source>
        <dbReference type="ARBA" id="ARBA00022692"/>
    </source>
</evidence>
<dbReference type="Proteomes" id="UP000726170">
    <property type="component" value="Unassembled WGS sequence"/>
</dbReference>
<comment type="caution">
    <text evidence="8">The sequence shown here is derived from an EMBL/GenBank/DDBJ whole genome shotgun (WGS) entry which is preliminary data.</text>
</comment>
<dbReference type="PROSITE" id="PS50156">
    <property type="entry name" value="SSD"/>
    <property type="match status" value="1"/>
</dbReference>
<feature type="transmembrane region" description="Helical" evidence="6">
    <location>
        <begin position="621"/>
        <end position="644"/>
    </location>
</feature>
<dbReference type="PANTHER" id="PTHR33406">
    <property type="entry name" value="MEMBRANE PROTEIN MJ1562-RELATED"/>
    <property type="match status" value="1"/>
</dbReference>
<feature type="transmembrane region" description="Helical" evidence="6">
    <location>
        <begin position="226"/>
        <end position="247"/>
    </location>
</feature>
<feature type="transmembrane region" description="Helical" evidence="6">
    <location>
        <begin position="353"/>
        <end position="370"/>
    </location>
</feature>